<dbReference type="PATRIC" id="fig|742817.3.peg.137"/>
<keyword evidence="4" id="KW-1185">Reference proteome</keyword>
<keyword evidence="2" id="KW-0378">Hydrolase</keyword>
<dbReference type="GO" id="GO:0016787">
    <property type="term" value="F:hydrolase activity"/>
    <property type="evidence" value="ECO:0007669"/>
    <property type="project" value="UniProtKB-KW"/>
</dbReference>
<gene>
    <name evidence="3" type="ORF">HMPREF9449_00132</name>
</gene>
<sequence length="267" mass="30359">MKTCLFIIDMQNDFCRPYSNLYIPDAEIDAGRIARLIAGCAKDIDGIILAQDIHQVMNITHTVFWTDLGGRHPKPGTPIKAEEVEKGEWIPFTEKERVLNYLRHFEKETKEFHVVWLEHCIVGSEGAAVVSRVMREVRAWAARGHFIHIVEKGAYPFAEQYGAFRAEVIVEDAPSTWFNLPLLQELNTYDSIWMAGEARTHCVAATIRQLLDFPAIMQKIVILKDCMSDVPGNYPQAEAVFQKARAMGAHFTTSVELRQGRGKTKRK</sequence>
<evidence type="ECO:0000313" key="4">
    <source>
        <dbReference type="Proteomes" id="UP000004892"/>
    </source>
</evidence>
<dbReference type="GeneID" id="98067802"/>
<dbReference type="EMBL" id="ADMC01000001">
    <property type="protein sequence ID" value="EHP51130.1"/>
    <property type="molecule type" value="Genomic_DNA"/>
</dbReference>
<dbReference type="InterPro" id="IPR052347">
    <property type="entry name" value="Isochorismatase_Nicotinamidase"/>
</dbReference>
<evidence type="ECO:0000256" key="2">
    <source>
        <dbReference type="ARBA" id="ARBA00022801"/>
    </source>
</evidence>
<evidence type="ECO:0000256" key="1">
    <source>
        <dbReference type="ARBA" id="ARBA00006336"/>
    </source>
</evidence>
<dbReference type="RefSeq" id="WP_009135286.1">
    <property type="nucleotide sequence ID" value="NZ_JH594596.1"/>
</dbReference>
<evidence type="ECO:0000313" key="3">
    <source>
        <dbReference type="EMBL" id="EHP51130.1"/>
    </source>
</evidence>
<dbReference type="HOGENOM" id="CLU_067099_0_0_10"/>
<dbReference type="AlphaFoldDB" id="H1DCS5"/>
<proteinExistence type="inferred from homology"/>
<reference evidence="3 4" key="1">
    <citation type="submission" date="2012-01" db="EMBL/GenBank/DDBJ databases">
        <title>The Genome Sequence of Odoribacter laneus YIT 12061.</title>
        <authorList>
            <consortium name="The Broad Institute Genome Sequencing Platform"/>
            <person name="Earl A."/>
            <person name="Ward D."/>
            <person name="Feldgarden M."/>
            <person name="Gevers D."/>
            <person name="Morotomi M."/>
            <person name="Young S.K."/>
            <person name="Zeng Q."/>
            <person name="Gargeya S."/>
            <person name="Fitzgerald M."/>
            <person name="Haas B."/>
            <person name="Abouelleil A."/>
            <person name="Alvarado L."/>
            <person name="Arachchi H.M."/>
            <person name="Berlin A."/>
            <person name="Chapman S.B."/>
            <person name="Gearin G."/>
            <person name="Goldberg J."/>
            <person name="Griggs A."/>
            <person name="Gujja S."/>
            <person name="Hansen M."/>
            <person name="Heiman D."/>
            <person name="Howarth C."/>
            <person name="Larimer J."/>
            <person name="Lui A."/>
            <person name="MacDonald P.J.P."/>
            <person name="McCowen C."/>
            <person name="Montmayeur A."/>
            <person name="Murphy C."/>
            <person name="Neiman D."/>
            <person name="Pearson M."/>
            <person name="Priest M."/>
            <person name="Roberts A."/>
            <person name="Saif S."/>
            <person name="Shea T."/>
            <person name="Sisk P."/>
            <person name="Stolte C."/>
            <person name="Sykes S."/>
            <person name="Wortman J."/>
            <person name="Nusbaum C."/>
            <person name="Birren B."/>
        </authorList>
    </citation>
    <scope>NUCLEOTIDE SEQUENCE [LARGE SCALE GENOMIC DNA]</scope>
    <source>
        <strain evidence="3 4">YIT 12061</strain>
    </source>
</reference>
<dbReference type="STRING" id="742817.HMPREF9449_00132"/>
<protein>
    <submittedName>
        <fullName evidence="3">Uncharacterized protein</fullName>
    </submittedName>
</protein>
<dbReference type="eggNOG" id="COG1335">
    <property type="taxonomic scope" value="Bacteria"/>
</dbReference>
<accession>H1DCS5</accession>
<dbReference type="InterPro" id="IPR036380">
    <property type="entry name" value="Isochorismatase-like_sf"/>
</dbReference>
<organism evidence="3 4">
    <name type="scientific">Odoribacter laneus YIT 12061</name>
    <dbReference type="NCBI Taxonomy" id="742817"/>
    <lineage>
        <taxon>Bacteria</taxon>
        <taxon>Pseudomonadati</taxon>
        <taxon>Bacteroidota</taxon>
        <taxon>Bacteroidia</taxon>
        <taxon>Bacteroidales</taxon>
        <taxon>Odoribacteraceae</taxon>
        <taxon>Odoribacter</taxon>
    </lineage>
</organism>
<dbReference type="Proteomes" id="UP000004892">
    <property type="component" value="Unassembled WGS sequence"/>
</dbReference>
<dbReference type="Gene3D" id="3.40.50.850">
    <property type="entry name" value="Isochorismatase-like"/>
    <property type="match status" value="1"/>
</dbReference>
<name>H1DCS5_9BACT</name>
<comment type="caution">
    <text evidence="3">The sequence shown here is derived from an EMBL/GenBank/DDBJ whole genome shotgun (WGS) entry which is preliminary data.</text>
</comment>
<comment type="similarity">
    <text evidence="1">Belongs to the isochorismatase family.</text>
</comment>
<dbReference type="PANTHER" id="PTHR11080:SF2">
    <property type="entry name" value="LD05707P"/>
    <property type="match status" value="1"/>
</dbReference>
<dbReference type="PANTHER" id="PTHR11080">
    <property type="entry name" value="PYRAZINAMIDASE/NICOTINAMIDASE"/>
    <property type="match status" value="1"/>
</dbReference>
<dbReference type="SUPFAM" id="SSF52499">
    <property type="entry name" value="Isochorismatase-like hydrolases"/>
    <property type="match status" value="1"/>
</dbReference>